<evidence type="ECO:0000313" key="3">
    <source>
        <dbReference type="Proteomes" id="UP000307956"/>
    </source>
</evidence>
<name>A0A4V3WBC6_9RHOO</name>
<proteinExistence type="predicted"/>
<sequence length="172" mass="18042">MPALSPALQRSLATLALAGALAGCATAVPVPDQTPAFSLPRMLHVTHHVPGRPAADGVLVVQAEAQGTRWSLFDPLGAPQARQILHAGNWRNDGFLPPNDTARTLFSALVFAWTPAAELAARYGAANVVVGDGVRTLAAHGRPVVTARSDGMHLRLELGDGTHWTVAPLETQ</sequence>
<gene>
    <name evidence="2" type="ORF">E6O51_05870</name>
</gene>
<feature type="signal peptide" evidence="1">
    <location>
        <begin position="1"/>
        <end position="27"/>
    </location>
</feature>
<dbReference type="Proteomes" id="UP000307956">
    <property type="component" value="Unassembled WGS sequence"/>
</dbReference>
<accession>A0A4V3WBC6</accession>
<evidence type="ECO:0008006" key="4">
    <source>
        <dbReference type="Google" id="ProtNLM"/>
    </source>
</evidence>
<protein>
    <recommendedName>
        <fullName evidence="4">Lipoprotein</fullName>
    </recommendedName>
</protein>
<dbReference type="OrthoDB" id="8685017at2"/>
<comment type="caution">
    <text evidence="2">The sequence shown here is derived from an EMBL/GenBank/DDBJ whole genome shotgun (WGS) entry which is preliminary data.</text>
</comment>
<dbReference type="AlphaFoldDB" id="A0A4V3WBC6"/>
<reference evidence="2 3" key="1">
    <citation type="submission" date="2019-04" db="EMBL/GenBank/DDBJ databases">
        <title>Azoarcus rhizosphaerae sp. nov. isolated from rhizosphere of Ficus religiosa.</title>
        <authorList>
            <person name="Lin S.-Y."/>
            <person name="Hameed A."/>
            <person name="Hsu Y.-H."/>
            <person name="Young C.-C."/>
        </authorList>
    </citation>
    <scope>NUCLEOTIDE SEQUENCE [LARGE SCALE GENOMIC DNA]</scope>
    <source>
        <strain evidence="2 3">CC-YHH848</strain>
    </source>
</reference>
<dbReference type="EMBL" id="SSOD01000004">
    <property type="protein sequence ID" value="THF62497.1"/>
    <property type="molecule type" value="Genomic_DNA"/>
</dbReference>
<keyword evidence="1" id="KW-0732">Signal</keyword>
<organism evidence="2 3">
    <name type="scientific">Pseudothauera rhizosphaerae</name>
    <dbReference type="NCBI Taxonomy" id="2565932"/>
    <lineage>
        <taxon>Bacteria</taxon>
        <taxon>Pseudomonadati</taxon>
        <taxon>Pseudomonadota</taxon>
        <taxon>Betaproteobacteria</taxon>
        <taxon>Rhodocyclales</taxon>
        <taxon>Zoogloeaceae</taxon>
        <taxon>Pseudothauera</taxon>
    </lineage>
</organism>
<evidence type="ECO:0000313" key="2">
    <source>
        <dbReference type="EMBL" id="THF62497.1"/>
    </source>
</evidence>
<feature type="chain" id="PRO_5020494926" description="Lipoprotein" evidence="1">
    <location>
        <begin position="28"/>
        <end position="172"/>
    </location>
</feature>
<evidence type="ECO:0000256" key="1">
    <source>
        <dbReference type="SAM" id="SignalP"/>
    </source>
</evidence>
<dbReference type="RefSeq" id="WP_136384051.1">
    <property type="nucleotide sequence ID" value="NZ_SSOD01000004.1"/>
</dbReference>
<keyword evidence="3" id="KW-1185">Reference proteome</keyword>